<dbReference type="AlphaFoldDB" id="A0A4Y9ZXS2"/>
<reference evidence="1 2" key="1">
    <citation type="submission" date="2019-02" db="EMBL/GenBank/DDBJ databases">
        <title>Genome sequencing of the rare red list fungi Hericium alpestre (H. flagellum).</title>
        <authorList>
            <person name="Buettner E."/>
            <person name="Kellner H."/>
        </authorList>
    </citation>
    <scope>NUCLEOTIDE SEQUENCE [LARGE SCALE GENOMIC DNA]</scope>
    <source>
        <strain evidence="1 2">DSM 108284</strain>
    </source>
</reference>
<gene>
    <name evidence="1" type="ORF">EWM64_g5030</name>
</gene>
<organism evidence="1 2">
    <name type="scientific">Hericium alpestre</name>
    <dbReference type="NCBI Taxonomy" id="135208"/>
    <lineage>
        <taxon>Eukaryota</taxon>
        <taxon>Fungi</taxon>
        <taxon>Dikarya</taxon>
        <taxon>Basidiomycota</taxon>
        <taxon>Agaricomycotina</taxon>
        <taxon>Agaricomycetes</taxon>
        <taxon>Russulales</taxon>
        <taxon>Hericiaceae</taxon>
        <taxon>Hericium</taxon>
    </lineage>
</organism>
<comment type="caution">
    <text evidence="1">The sequence shown here is derived from an EMBL/GenBank/DDBJ whole genome shotgun (WGS) entry which is preliminary data.</text>
</comment>
<dbReference type="OrthoDB" id="4185642at2759"/>
<dbReference type="EMBL" id="SFCI01000580">
    <property type="protein sequence ID" value="TFY78980.1"/>
    <property type="molecule type" value="Genomic_DNA"/>
</dbReference>
<dbReference type="Proteomes" id="UP000298061">
    <property type="component" value="Unassembled WGS sequence"/>
</dbReference>
<protein>
    <submittedName>
        <fullName evidence="1">Uncharacterized protein</fullName>
    </submittedName>
</protein>
<evidence type="ECO:0000313" key="1">
    <source>
        <dbReference type="EMBL" id="TFY78980.1"/>
    </source>
</evidence>
<evidence type="ECO:0000313" key="2">
    <source>
        <dbReference type="Proteomes" id="UP000298061"/>
    </source>
</evidence>
<keyword evidence="2" id="KW-1185">Reference proteome</keyword>
<name>A0A4Y9ZXS2_9AGAM</name>
<proteinExistence type="predicted"/>
<accession>A0A4Y9ZXS2</accession>
<sequence length="206" mass="24052">MSDLYHLRCPVRRILTEWLDTRPPILNTFDGVPSIEHDEDYIFSNDRNEIDPHEEDTVKPTVIPMFPPGLGIPPLDFDPKKLKSGRRLDDQSMGNAVFEVTWDGRPFVLKVNRQTEKDQKSRKDRHLAELNAYKRLLRSGLCDAGVVPQPYGYFHIWGQQHELTHPAEYPRPILLESIPNVTRLPRDQFTHENLFDLFERLPNSML</sequence>